<feature type="region of interest" description="Disordered" evidence="1">
    <location>
        <begin position="1"/>
        <end position="61"/>
    </location>
</feature>
<accession>A0AAW3C967</accession>
<evidence type="ECO:0000256" key="1">
    <source>
        <dbReference type="SAM" id="MobiDB-lite"/>
    </source>
</evidence>
<evidence type="ECO:0000313" key="4">
    <source>
        <dbReference type="Proteomes" id="UP001501274"/>
    </source>
</evidence>
<comment type="caution">
    <text evidence="3">The sequence shown here is derived from an EMBL/GenBank/DDBJ whole genome shotgun (WGS) entry which is preliminary data.</text>
</comment>
<keyword evidence="4" id="KW-1185">Reference proteome</keyword>
<dbReference type="Proteomes" id="UP001501274">
    <property type="component" value="Unassembled WGS sequence"/>
</dbReference>
<gene>
    <name evidence="3" type="ORF">Q4I28_000209</name>
</gene>
<organism evidence="3 4">
    <name type="scientific">Leishmania naiffi</name>
    <dbReference type="NCBI Taxonomy" id="5678"/>
    <lineage>
        <taxon>Eukaryota</taxon>
        <taxon>Discoba</taxon>
        <taxon>Euglenozoa</taxon>
        <taxon>Kinetoplastea</taxon>
        <taxon>Metakinetoplastina</taxon>
        <taxon>Trypanosomatida</taxon>
        <taxon>Trypanosomatidae</taxon>
        <taxon>Leishmaniinae</taxon>
        <taxon>Leishmania</taxon>
        <taxon>Leishmania naiffi species complex</taxon>
    </lineage>
</organism>
<evidence type="ECO:0000313" key="3">
    <source>
        <dbReference type="EMBL" id="KAL0531265.1"/>
    </source>
</evidence>
<feature type="compositionally biased region" description="Polar residues" evidence="1">
    <location>
        <begin position="1"/>
        <end position="10"/>
    </location>
</feature>
<sequence>MSKPNQTIQAQVEDDALNGSLTDGNSVNTGGVDPSDGQPKNPLHSGSTTESTGHHNGSDVQKRQSNIIFRFTEWLIPYGGVVSNCFSLGSVTLGGGIISMPSSFAMSGIIMSVIYLV</sequence>
<feature type="compositionally biased region" description="Basic and acidic residues" evidence="1">
    <location>
        <begin position="52"/>
        <end position="61"/>
    </location>
</feature>
<feature type="transmembrane region" description="Helical" evidence="2">
    <location>
        <begin position="97"/>
        <end position="116"/>
    </location>
</feature>
<feature type="non-terminal residue" evidence="3">
    <location>
        <position position="117"/>
    </location>
</feature>
<dbReference type="AlphaFoldDB" id="A0AAW3C967"/>
<keyword evidence="2" id="KW-0812">Transmembrane</keyword>
<dbReference type="EMBL" id="JBAMZN010000001">
    <property type="protein sequence ID" value="KAL0531265.1"/>
    <property type="molecule type" value="Genomic_DNA"/>
</dbReference>
<protein>
    <recommendedName>
        <fullName evidence="5">Amino acid transporter</fullName>
    </recommendedName>
</protein>
<evidence type="ECO:0008006" key="5">
    <source>
        <dbReference type="Google" id="ProtNLM"/>
    </source>
</evidence>
<reference evidence="3 4" key="1">
    <citation type="submission" date="2024-02" db="EMBL/GenBank/DDBJ databases">
        <title>FIRST GENOME SEQUENCES OF Leishmania (Viannia) shawi, Leishmania (Viannia) lindenbergi AND Leishmania (Viannia) utingensis.</title>
        <authorList>
            <person name="Resadore F."/>
            <person name="Custodio M.G.F."/>
            <person name="Boite M.C."/>
            <person name="Cupolillo E."/>
            <person name="Ferreira G.E.M."/>
        </authorList>
    </citation>
    <scope>NUCLEOTIDE SEQUENCE [LARGE SCALE GENOMIC DNA]</scope>
    <source>
        <strain evidence="3 4">MDAS/BR/1979/M5533</strain>
    </source>
</reference>
<name>A0AAW3C967_9TRYP</name>
<proteinExistence type="predicted"/>
<evidence type="ECO:0000256" key="2">
    <source>
        <dbReference type="SAM" id="Phobius"/>
    </source>
</evidence>
<feature type="compositionally biased region" description="Polar residues" evidence="1">
    <location>
        <begin position="19"/>
        <end position="29"/>
    </location>
</feature>
<keyword evidence="2" id="KW-0472">Membrane</keyword>
<feature type="transmembrane region" description="Helical" evidence="2">
    <location>
        <begin position="71"/>
        <end position="91"/>
    </location>
</feature>
<keyword evidence="2" id="KW-1133">Transmembrane helix</keyword>